<keyword evidence="5" id="KW-1185">Reference proteome</keyword>
<dbReference type="Proteomes" id="UP000430222">
    <property type="component" value="Unassembled WGS sequence"/>
</dbReference>
<dbReference type="InterPro" id="IPR011611">
    <property type="entry name" value="PfkB_dom"/>
</dbReference>
<keyword evidence="2 4" id="KW-0418">Kinase</keyword>
<name>A0A6I2UU00_9FIRM</name>
<keyword evidence="1" id="KW-0808">Transferase</keyword>
<organism evidence="4 5">
    <name type="scientific">Selenomonas montiformis</name>
    <dbReference type="NCBI Taxonomy" id="2652285"/>
    <lineage>
        <taxon>Bacteria</taxon>
        <taxon>Bacillati</taxon>
        <taxon>Bacillota</taxon>
        <taxon>Negativicutes</taxon>
        <taxon>Selenomonadales</taxon>
        <taxon>Selenomonadaceae</taxon>
        <taxon>Selenomonas</taxon>
    </lineage>
</organism>
<dbReference type="SUPFAM" id="SSF53613">
    <property type="entry name" value="Ribokinase-like"/>
    <property type="match status" value="1"/>
</dbReference>
<accession>A0A6I2UU00</accession>
<dbReference type="EMBL" id="VUNL01000005">
    <property type="protein sequence ID" value="MSV24687.1"/>
    <property type="molecule type" value="Genomic_DNA"/>
</dbReference>
<dbReference type="GO" id="GO:0016773">
    <property type="term" value="F:phosphotransferase activity, alcohol group as acceptor"/>
    <property type="evidence" value="ECO:0007669"/>
    <property type="project" value="InterPro"/>
</dbReference>
<evidence type="ECO:0000313" key="4">
    <source>
        <dbReference type="EMBL" id="MSV24687.1"/>
    </source>
</evidence>
<dbReference type="InterPro" id="IPR029056">
    <property type="entry name" value="Ribokinase-like"/>
</dbReference>
<reference evidence="4 5" key="1">
    <citation type="submission" date="2019-08" db="EMBL/GenBank/DDBJ databases">
        <title>In-depth cultivation of the pig gut microbiome towards novel bacterial diversity and tailored functional studies.</title>
        <authorList>
            <person name="Wylensek D."/>
            <person name="Hitch T.C.A."/>
            <person name="Clavel T."/>
        </authorList>
    </citation>
    <scope>NUCLEOTIDE SEQUENCE [LARGE SCALE GENOMIC DNA]</scope>
    <source>
        <strain evidence="5">WCA-380-WT-3B3</strain>
    </source>
</reference>
<comment type="caution">
    <text evidence="4">The sequence shown here is derived from an EMBL/GenBank/DDBJ whole genome shotgun (WGS) entry which is preliminary data.</text>
</comment>
<dbReference type="RefSeq" id="WP_154620454.1">
    <property type="nucleotide sequence ID" value="NZ_VUNL01000005.1"/>
</dbReference>
<proteinExistence type="predicted"/>
<dbReference type="PANTHER" id="PTHR46969">
    <property type="entry name" value="BIFUNCTIONAL PROTEIN HLDE"/>
    <property type="match status" value="1"/>
</dbReference>
<dbReference type="GO" id="GO:0033786">
    <property type="term" value="F:heptose-1-phosphate adenylyltransferase activity"/>
    <property type="evidence" value="ECO:0007669"/>
    <property type="project" value="TreeGrafter"/>
</dbReference>
<dbReference type="AlphaFoldDB" id="A0A6I2UU00"/>
<evidence type="ECO:0000256" key="2">
    <source>
        <dbReference type="ARBA" id="ARBA00022777"/>
    </source>
</evidence>
<dbReference type="GO" id="GO:0033785">
    <property type="term" value="F:heptose 7-phosphate kinase activity"/>
    <property type="evidence" value="ECO:0007669"/>
    <property type="project" value="TreeGrafter"/>
</dbReference>
<dbReference type="Pfam" id="PF00294">
    <property type="entry name" value="PfkB"/>
    <property type="match status" value="1"/>
</dbReference>
<evidence type="ECO:0000313" key="5">
    <source>
        <dbReference type="Proteomes" id="UP000430222"/>
    </source>
</evidence>
<dbReference type="CDD" id="cd01172">
    <property type="entry name" value="RfaE_like"/>
    <property type="match status" value="1"/>
</dbReference>
<feature type="domain" description="Carbohydrate kinase PfkB" evidence="3">
    <location>
        <begin position="16"/>
        <end position="317"/>
    </location>
</feature>
<dbReference type="InterPro" id="IPR011913">
    <property type="entry name" value="RfaE_dom_I"/>
</dbReference>
<dbReference type="GO" id="GO:0005829">
    <property type="term" value="C:cytosol"/>
    <property type="evidence" value="ECO:0007669"/>
    <property type="project" value="TreeGrafter"/>
</dbReference>
<evidence type="ECO:0000259" key="3">
    <source>
        <dbReference type="Pfam" id="PF00294"/>
    </source>
</evidence>
<dbReference type="Gene3D" id="3.40.1190.20">
    <property type="match status" value="1"/>
</dbReference>
<sequence length="329" mass="34951">MKKELEPIIGQLRGQRILVIGDMVADIYLDGRISRISREAPVLVLEQAGEKIVAGGAANVVNNIATLGGDVFAVGLLGLDHAAKGLKAALEKNGAHTGGLFCDEKRPTISKTRVIAGGRATVSQQIVRIDKESKEPMAPAFESEILQYIDGLLPDIGGVVLSDYGSGTVTPALREHLIRWCRRHDVPSLVDSRYDVRAFRGICYVKQNDAELAAAVGRELLTEEDIFEAGQELLDELQADGVLVTRGEYGMVLLEKDGAIHNIPVSDKSEVFDVSGAGDTCVATMILALAAGTEPARAAELSNIASGIAVRKLGTSTVSAAELQSALNR</sequence>
<evidence type="ECO:0000256" key="1">
    <source>
        <dbReference type="ARBA" id="ARBA00022679"/>
    </source>
</evidence>
<gene>
    <name evidence="4" type="ORF">FYJ78_05715</name>
</gene>
<protein>
    <submittedName>
        <fullName evidence="4">Carbohydrate kinase</fullName>
    </submittedName>
</protein>
<dbReference type="PANTHER" id="PTHR46969:SF1">
    <property type="entry name" value="BIFUNCTIONAL PROTEIN HLDE"/>
    <property type="match status" value="1"/>
</dbReference>